<proteinExistence type="predicted"/>
<comment type="caution">
    <text evidence="2">The sequence shown here is derived from an EMBL/GenBank/DDBJ whole genome shotgun (WGS) entry which is preliminary data.</text>
</comment>
<feature type="region of interest" description="Disordered" evidence="1">
    <location>
        <begin position="41"/>
        <end position="61"/>
    </location>
</feature>
<evidence type="ECO:0000313" key="3">
    <source>
        <dbReference type="Proteomes" id="UP000683000"/>
    </source>
</evidence>
<dbReference type="AlphaFoldDB" id="A0A8I3A7Y4"/>
<evidence type="ECO:0000313" key="2">
    <source>
        <dbReference type="EMBL" id="KAG6373473.1"/>
    </source>
</evidence>
<dbReference type="EMBL" id="JAGFBS010000022">
    <property type="protein sequence ID" value="KAG6373473.1"/>
    <property type="molecule type" value="Genomic_DNA"/>
</dbReference>
<dbReference type="Proteomes" id="UP000683000">
    <property type="component" value="Unassembled WGS sequence"/>
</dbReference>
<organism evidence="2 3">
    <name type="scientific">Boletus reticuloceps</name>
    <dbReference type="NCBI Taxonomy" id="495285"/>
    <lineage>
        <taxon>Eukaryota</taxon>
        <taxon>Fungi</taxon>
        <taxon>Dikarya</taxon>
        <taxon>Basidiomycota</taxon>
        <taxon>Agaricomycotina</taxon>
        <taxon>Agaricomycetes</taxon>
        <taxon>Agaricomycetidae</taxon>
        <taxon>Boletales</taxon>
        <taxon>Boletineae</taxon>
        <taxon>Boletaceae</taxon>
        <taxon>Boletoideae</taxon>
        <taxon>Boletus</taxon>
    </lineage>
</organism>
<gene>
    <name evidence="2" type="ORF">JVT61DRAFT_6626</name>
</gene>
<feature type="compositionally biased region" description="Basic residues" evidence="1">
    <location>
        <begin position="43"/>
        <end position="52"/>
    </location>
</feature>
<feature type="region of interest" description="Disordered" evidence="1">
    <location>
        <begin position="117"/>
        <end position="143"/>
    </location>
</feature>
<protein>
    <submittedName>
        <fullName evidence="2">Uncharacterized protein</fullName>
    </submittedName>
</protein>
<sequence length="221" mass="24664">MARGKPAKTLLLKVPRHGAQRIGYKFSLSVENLVRKEYPVKSAKQRPRVRHQHNNDPPTGALAQSIEAASEWNSLLIGARAHRGPQWDMGTQQFQVDYGSTLYYDPTPLLEVLKQQRPQEEDHLQTPARPGSMQPPDFRHESPRIVRNPSVSAVQPNYAYGSPRHPQQPHQPPAFNVIPASHFYGDPRAAGGMGSMSPDIWRRAGRVGPDDGFIALHAHGQ</sequence>
<dbReference type="OrthoDB" id="5550090at2759"/>
<keyword evidence="3" id="KW-1185">Reference proteome</keyword>
<name>A0A8I3A7Y4_9AGAM</name>
<accession>A0A8I3A7Y4</accession>
<reference evidence="2" key="1">
    <citation type="submission" date="2021-03" db="EMBL/GenBank/DDBJ databases">
        <title>Evolutionary innovations through gain and loss of genes in the ectomycorrhizal Boletales.</title>
        <authorList>
            <person name="Wu G."/>
            <person name="Miyauchi S."/>
            <person name="Morin E."/>
            <person name="Yang Z.-L."/>
            <person name="Xu J."/>
            <person name="Martin F.M."/>
        </authorList>
    </citation>
    <scope>NUCLEOTIDE SEQUENCE</scope>
    <source>
        <strain evidence="2">BR01</strain>
    </source>
</reference>
<evidence type="ECO:0000256" key="1">
    <source>
        <dbReference type="SAM" id="MobiDB-lite"/>
    </source>
</evidence>